<protein>
    <submittedName>
        <fullName evidence="2">Uncharacterized protein</fullName>
    </submittedName>
</protein>
<dbReference type="EMBL" id="CM016556">
    <property type="protein sequence ID" value="TKW18903.1"/>
    <property type="molecule type" value="Genomic_DNA"/>
</dbReference>
<dbReference type="Gramene" id="TKW18903">
    <property type="protein sequence ID" value="TKW18903"/>
    <property type="gene ID" value="SEVIR_5G462850v2"/>
</dbReference>
<evidence type="ECO:0000256" key="1">
    <source>
        <dbReference type="SAM" id="MobiDB-lite"/>
    </source>
</evidence>
<feature type="region of interest" description="Disordered" evidence="1">
    <location>
        <begin position="57"/>
        <end position="80"/>
    </location>
</feature>
<proteinExistence type="predicted"/>
<dbReference type="AlphaFoldDB" id="A0A4U6UW19"/>
<evidence type="ECO:0000313" key="2">
    <source>
        <dbReference type="EMBL" id="TKW18903.1"/>
    </source>
</evidence>
<organism evidence="2 3">
    <name type="scientific">Setaria viridis</name>
    <name type="common">Green bristlegrass</name>
    <name type="synonym">Setaria italica subsp. viridis</name>
    <dbReference type="NCBI Taxonomy" id="4556"/>
    <lineage>
        <taxon>Eukaryota</taxon>
        <taxon>Viridiplantae</taxon>
        <taxon>Streptophyta</taxon>
        <taxon>Embryophyta</taxon>
        <taxon>Tracheophyta</taxon>
        <taxon>Spermatophyta</taxon>
        <taxon>Magnoliopsida</taxon>
        <taxon>Liliopsida</taxon>
        <taxon>Poales</taxon>
        <taxon>Poaceae</taxon>
        <taxon>PACMAD clade</taxon>
        <taxon>Panicoideae</taxon>
        <taxon>Panicodae</taxon>
        <taxon>Paniceae</taxon>
        <taxon>Cenchrinae</taxon>
        <taxon>Setaria</taxon>
    </lineage>
</organism>
<keyword evidence="3" id="KW-1185">Reference proteome</keyword>
<dbReference type="Proteomes" id="UP000298652">
    <property type="component" value="Chromosome 5"/>
</dbReference>
<evidence type="ECO:0000313" key="3">
    <source>
        <dbReference type="Proteomes" id="UP000298652"/>
    </source>
</evidence>
<accession>A0A4U6UW19</accession>
<name>A0A4U6UW19_SETVI</name>
<gene>
    <name evidence="2" type="ORF">SEVIR_5G462850v2</name>
</gene>
<reference evidence="2" key="1">
    <citation type="submission" date="2019-03" db="EMBL/GenBank/DDBJ databases">
        <title>WGS assembly of Setaria viridis.</title>
        <authorList>
            <person name="Huang P."/>
            <person name="Jenkins J."/>
            <person name="Grimwood J."/>
            <person name="Barry K."/>
            <person name="Healey A."/>
            <person name="Mamidi S."/>
            <person name="Sreedasyam A."/>
            <person name="Shu S."/>
            <person name="Feldman M."/>
            <person name="Wu J."/>
            <person name="Yu Y."/>
            <person name="Chen C."/>
            <person name="Johnson J."/>
            <person name="Rokhsar D."/>
            <person name="Baxter I."/>
            <person name="Schmutz J."/>
            <person name="Brutnell T."/>
            <person name="Kellogg E."/>
        </authorList>
    </citation>
    <scope>NUCLEOTIDE SEQUENCE [LARGE SCALE GENOMIC DNA]</scope>
</reference>
<sequence length="80" mass="8851">MRGKRLRRRSGELLRADGPLLCAQAVVDQSCRFRNSDTDHHPELWPPMVHAIWGGGEATSKKERGSRNGLSAAELRQGTA</sequence>